<name>A0A5D0RNK6_9RHOB</name>
<proteinExistence type="predicted"/>
<sequence>MQIFALYLVTVVVFLGLDAVMLKNVMRPLFAQHIGDWLIDGLRLGPAILFYAFYVGGVVWFASLPALKSGVPVQALLSGALLGAMAYGTYEFTNYATLKLWAPQMVAVDVAWGTVLTGVSAWAGVMVVRAFG</sequence>
<feature type="transmembrane region" description="Helical" evidence="1">
    <location>
        <begin position="43"/>
        <end position="64"/>
    </location>
</feature>
<protein>
    <submittedName>
        <fullName evidence="2">DUF2177 family protein</fullName>
    </submittedName>
</protein>
<accession>A0A5D0RNK6</accession>
<keyword evidence="3" id="KW-1185">Reference proteome</keyword>
<dbReference type="InterPro" id="IPR018687">
    <property type="entry name" value="DUF2177_membr"/>
</dbReference>
<gene>
    <name evidence="2" type="ORF">FVF75_06945</name>
</gene>
<reference evidence="2 3" key="1">
    <citation type="submission" date="2019-08" db="EMBL/GenBank/DDBJ databases">
        <title>Identification of a novel species of the genus Boseongicola.</title>
        <authorList>
            <person name="Zhang X.-Q."/>
        </authorList>
    </citation>
    <scope>NUCLEOTIDE SEQUENCE [LARGE SCALE GENOMIC DNA]</scope>
    <source>
        <strain evidence="2 3">HY14</strain>
    </source>
</reference>
<dbReference type="Proteomes" id="UP000322080">
    <property type="component" value="Unassembled WGS sequence"/>
</dbReference>
<dbReference type="Pfam" id="PF09945">
    <property type="entry name" value="DUF2177"/>
    <property type="match status" value="1"/>
</dbReference>
<dbReference type="RefSeq" id="WP_148377208.1">
    <property type="nucleotide sequence ID" value="NZ_VSIY01000004.1"/>
</dbReference>
<dbReference type="AlphaFoldDB" id="A0A5D0RNK6"/>
<feature type="transmembrane region" description="Helical" evidence="1">
    <location>
        <begin position="71"/>
        <end position="90"/>
    </location>
</feature>
<keyword evidence="1" id="KW-1133">Transmembrane helix</keyword>
<comment type="caution">
    <text evidence="2">The sequence shown here is derived from an EMBL/GenBank/DDBJ whole genome shotgun (WGS) entry which is preliminary data.</text>
</comment>
<keyword evidence="1" id="KW-0472">Membrane</keyword>
<evidence type="ECO:0000313" key="2">
    <source>
        <dbReference type="EMBL" id="TYB82445.1"/>
    </source>
</evidence>
<evidence type="ECO:0000313" key="3">
    <source>
        <dbReference type="Proteomes" id="UP000322080"/>
    </source>
</evidence>
<evidence type="ECO:0000256" key="1">
    <source>
        <dbReference type="SAM" id="Phobius"/>
    </source>
</evidence>
<organism evidence="2 3">
    <name type="scientific">Maritimibacter fusiformis</name>
    <dbReference type="NCBI Taxonomy" id="2603819"/>
    <lineage>
        <taxon>Bacteria</taxon>
        <taxon>Pseudomonadati</taxon>
        <taxon>Pseudomonadota</taxon>
        <taxon>Alphaproteobacteria</taxon>
        <taxon>Rhodobacterales</taxon>
        <taxon>Roseobacteraceae</taxon>
        <taxon>Maritimibacter</taxon>
    </lineage>
</organism>
<feature type="transmembrane region" description="Helical" evidence="1">
    <location>
        <begin position="110"/>
        <end position="131"/>
    </location>
</feature>
<dbReference type="EMBL" id="VSIY01000004">
    <property type="protein sequence ID" value="TYB82445.1"/>
    <property type="molecule type" value="Genomic_DNA"/>
</dbReference>
<keyword evidence="1" id="KW-0812">Transmembrane</keyword>